<dbReference type="Proteomes" id="UP001054889">
    <property type="component" value="Unassembled WGS sequence"/>
</dbReference>
<dbReference type="EMBL" id="BQKI01000008">
    <property type="protein sequence ID" value="GJM99850.1"/>
    <property type="molecule type" value="Genomic_DNA"/>
</dbReference>
<evidence type="ECO:0000313" key="2">
    <source>
        <dbReference type="Proteomes" id="UP001054889"/>
    </source>
</evidence>
<comment type="caution">
    <text evidence="1">The sequence shown here is derived from an EMBL/GenBank/DDBJ whole genome shotgun (WGS) entry which is preliminary data.</text>
</comment>
<accession>A0AAV5CP35</accession>
<reference evidence="1" key="2">
    <citation type="submission" date="2021-12" db="EMBL/GenBank/DDBJ databases">
        <title>Resequencing data analysis of finger millet.</title>
        <authorList>
            <person name="Hatakeyama M."/>
            <person name="Aluri S."/>
            <person name="Balachadran M.T."/>
            <person name="Sivarajan S.R."/>
            <person name="Poveda L."/>
            <person name="Shimizu-Inatsugi R."/>
            <person name="Schlapbach R."/>
            <person name="Sreeman S.M."/>
            <person name="Shimizu K.K."/>
        </authorList>
    </citation>
    <scope>NUCLEOTIDE SEQUENCE</scope>
</reference>
<dbReference type="AlphaFoldDB" id="A0AAV5CP35"/>
<reference evidence="1" key="1">
    <citation type="journal article" date="2018" name="DNA Res.">
        <title>Multiple hybrid de novo genome assembly of finger millet, an orphan allotetraploid crop.</title>
        <authorList>
            <person name="Hatakeyama M."/>
            <person name="Aluri S."/>
            <person name="Balachadran M.T."/>
            <person name="Sivarajan S.R."/>
            <person name="Patrignani A."/>
            <person name="Gruter S."/>
            <person name="Poveda L."/>
            <person name="Shimizu-Inatsugi R."/>
            <person name="Baeten J."/>
            <person name="Francoijs K.J."/>
            <person name="Nataraja K.N."/>
            <person name="Reddy Y.A.N."/>
            <person name="Phadnis S."/>
            <person name="Ravikumar R.L."/>
            <person name="Schlapbach R."/>
            <person name="Sreeman S.M."/>
            <person name="Shimizu K.K."/>
        </authorList>
    </citation>
    <scope>NUCLEOTIDE SEQUENCE</scope>
</reference>
<proteinExistence type="predicted"/>
<gene>
    <name evidence="1" type="primary">ga16988</name>
    <name evidence="1" type="ORF">PR202_ga16988</name>
</gene>
<name>A0AAV5CP35_ELECO</name>
<protein>
    <submittedName>
        <fullName evidence="1">Uncharacterized protein</fullName>
    </submittedName>
</protein>
<organism evidence="1 2">
    <name type="scientific">Eleusine coracana subsp. coracana</name>
    <dbReference type="NCBI Taxonomy" id="191504"/>
    <lineage>
        <taxon>Eukaryota</taxon>
        <taxon>Viridiplantae</taxon>
        <taxon>Streptophyta</taxon>
        <taxon>Embryophyta</taxon>
        <taxon>Tracheophyta</taxon>
        <taxon>Spermatophyta</taxon>
        <taxon>Magnoliopsida</taxon>
        <taxon>Liliopsida</taxon>
        <taxon>Poales</taxon>
        <taxon>Poaceae</taxon>
        <taxon>PACMAD clade</taxon>
        <taxon>Chloridoideae</taxon>
        <taxon>Cynodonteae</taxon>
        <taxon>Eleusininae</taxon>
        <taxon>Eleusine</taxon>
    </lineage>
</organism>
<sequence>MAIRSARGNTFMMDNYLPICLDPAVRIWLTSLLERSLTSWGNLNRKLIESF</sequence>
<evidence type="ECO:0000313" key="1">
    <source>
        <dbReference type="EMBL" id="GJM99850.1"/>
    </source>
</evidence>
<keyword evidence="2" id="KW-1185">Reference proteome</keyword>